<evidence type="ECO:0000256" key="6">
    <source>
        <dbReference type="SAM" id="Phobius"/>
    </source>
</evidence>
<accession>A0AAW1ICG8</accession>
<sequence length="154" mass="17235">MFLISLGFSIILTGVWPYLDKLDPTAGKEFMGYIVAANPFAQMLFSPLVGWWSNKLGSIRLPVLVSLALFTVASAMYSSLELLSSHRKYWMLATRFLVGVSSGLMVVNLFEFQSRKCFCAQTLHRHDLASHLSPETRGTGLSGLVATRRLKYRL</sequence>
<comment type="caution">
    <text evidence="8">The sequence shown here is derived from an EMBL/GenBank/DDBJ whole genome shotgun (WGS) entry which is preliminary data.</text>
</comment>
<dbReference type="Proteomes" id="UP001458880">
    <property type="component" value="Unassembled WGS sequence"/>
</dbReference>
<keyword evidence="3 6" id="KW-0812">Transmembrane</keyword>
<keyword evidence="9" id="KW-1185">Reference proteome</keyword>
<feature type="transmembrane region" description="Helical" evidence="6">
    <location>
        <begin position="89"/>
        <end position="110"/>
    </location>
</feature>
<evidence type="ECO:0000256" key="2">
    <source>
        <dbReference type="ARBA" id="ARBA00022448"/>
    </source>
</evidence>
<dbReference type="Pfam" id="PF07690">
    <property type="entry name" value="MFS_1"/>
    <property type="match status" value="1"/>
</dbReference>
<evidence type="ECO:0000256" key="5">
    <source>
        <dbReference type="ARBA" id="ARBA00023136"/>
    </source>
</evidence>
<dbReference type="InterPro" id="IPR020846">
    <property type="entry name" value="MFS_dom"/>
</dbReference>
<dbReference type="EMBL" id="JASPKY010000672">
    <property type="protein sequence ID" value="KAK9686960.1"/>
    <property type="molecule type" value="Genomic_DNA"/>
</dbReference>
<dbReference type="PANTHER" id="PTHR23510:SF3">
    <property type="entry name" value="MAJOR FACILITATOR SUPERFAMILY DOMAIN-CONTAINING PROTEIN 8"/>
    <property type="match status" value="1"/>
</dbReference>
<dbReference type="AlphaFoldDB" id="A0AAW1ICG8"/>
<keyword evidence="2" id="KW-0813">Transport</keyword>
<evidence type="ECO:0000259" key="7">
    <source>
        <dbReference type="PROSITE" id="PS50850"/>
    </source>
</evidence>
<feature type="transmembrane region" description="Helical" evidence="6">
    <location>
        <begin position="33"/>
        <end position="52"/>
    </location>
</feature>
<organism evidence="8 9">
    <name type="scientific">Popillia japonica</name>
    <name type="common">Japanese beetle</name>
    <dbReference type="NCBI Taxonomy" id="7064"/>
    <lineage>
        <taxon>Eukaryota</taxon>
        <taxon>Metazoa</taxon>
        <taxon>Ecdysozoa</taxon>
        <taxon>Arthropoda</taxon>
        <taxon>Hexapoda</taxon>
        <taxon>Insecta</taxon>
        <taxon>Pterygota</taxon>
        <taxon>Neoptera</taxon>
        <taxon>Endopterygota</taxon>
        <taxon>Coleoptera</taxon>
        <taxon>Polyphaga</taxon>
        <taxon>Scarabaeiformia</taxon>
        <taxon>Scarabaeidae</taxon>
        <taxon>Rutelinae</taxon>
        <taxon>Popillia</taxon>
    </lineage>
</organism>
<dbReference type="GO" id="GO:0012505">
    <property type="term" value="C:endomembrane system"/>
    <property type="evidence" value="ECO:0007669"/>
    <property type="project" value="UniProtKB-SubCell"/>
</dbReference>
<dbReference type="PROSITE" id="PS50850">
    <property type="entry name" value="MFS"/>
    <property type="match status" value="1"/>
</dbReference>
<dbReference type="InterPro" id="IPR036259">
    <property type="entry name" value="MFS_trans_sf"/>
</dbReference>
<evidence type="ECO:0000256" key="4">
    <source>
        <dbReference type="ARBA" id="ARBA00022989"/>
    </source>
</evidence>
<dbReference type="GO" id="GO:0022857">
    <property type="term" value="F:transmembrane transporter activity"/>
    <property type="evidence" value="ECO:0007669"/>
    <property type="project" value="InterPro"/>
</dbReference>
<evidence type="ECO:0000313" key="8">
    <source>
        <dbReference type="EMBL" id="KAK9686960.1"/>
    </source>
</evidence>
<gene>
    <name evidence="8" type="ORF">QE152_g36809</name>
</gene>
<dbReference type="GO" id="GO:0005765">
    <property type="term" value="C:lysosomal membrane"/>
    <property type="evidence" value="ECO:0007669"/>
    <property type="project" value="TreeGrafter"/>
</dbReference>
<feature type="domain" description="Major facilitator superfamily (MFS) profile" evidence="7">
    <location>
        <begin position="1"/>
        <end position="154"/>
    </location>
</feature>
<dbReference type="InterPro" id="IPR051068">
    <property type="entry name" value="MFS_Domain-Containing_Protein"/>
</dbReference>
<keyword evidence="4 6" id="KW-1133">Transmembrane helix</keyword>
<dbReference type="Gene3D" id="1.20.1250.20">
    <property type="entry name" value="MFS general substrate transporter like domains"/>
    <property type="match status" value="1"/>
</dbReference>
<dbReference type="PANTHER" id="PTHR23510">
    <property type="entry name" value="INNER MEMBRANE TRANSPORT PROTEIN YAJR"/>
    <property type="match status" value="1"/>
</dbReference>
<dbReference type="SUPFAM" id="SSF103473">
    <property type="entry name" value="MFS general substrate transporter"/>
    <property type="match status" value="1"/>
</dbReference>
<protein>
    <submittedName>
        <fullName evidence="8">Major Facilitator Superfamily</fullName>
    </submittedName>
</protein>
<comment type="subcellular location">
    <subcellularLocation>
        <location evidence="1">Endomembrane system</location>
        <topology evidence="1">Multi-pass membrane protein</topology>
    </subcellularLocation>
</comment>
<dbReference type="InterPro" id="IPR011701">
    <property type="entry name" value="MFS"/>
</dbReference>
<evidence type="ECO:0000256" key="1">
    <source>
        <dbReference type="ARBA" id="ARBA00004127"/>
    </source>
</evidence>
<name>A0AAW1ICG8_POPJA</name>
<reference evidence="8 9" key="1">
    <citation type="journal article" date="2024" name="BMC Genomics">
        <title>De novo assembly and annotation of Popillia japonica's genome with initial clues to its potential as an invasive pest.</title>
        <authorList>
            <person name="Cucini C."/>
            <person name="Boschi S."/>
            <person name="Funari R."/>
            <person name="Cardaioli E."/>
            <person name="Iannotti N."/>
            <person name="Marturano G."/>
            <person name="Paoli F."/>
            <person name="Bruttini M."/>
            <person name="Carapelli A."/>
            <person name="Frati F."/>
            <person name="Nardi F."/>
        </authorList>
    </citation>
    <scope>NUCLEOTIDE SEQUENCE [LARGE SCALE GENOMIC DNA]</scope>
    <source>
        <strain evidence="8">DMR45628</strain>
    </source>
</reference>
<evidence type="ECO:0000256" key="3">
    <source>
        <dbReference type="ARBA" id="ARBA00022692"/>
    </source>
</evidence>
<feature type="transmembrane region" description="Helical" evidence="6">
    <location>
        <begin position="59"/>
        <end position="77"/>
    </location>
</feature>
<keyword evidence="5 6" id="KW-0472">Membrane</keyword>
<proteinExistence type="predicted"/>
<evidence type="ECO:0000313" key="9">
    <source>
        <dbReference type="Proteomes" id="UP001458880"/>
    </source>
</evidence>